<dbReference type="PANTHER" id="PTHR43808">
    <property type="entry name" value="ACETYLORNITHINE DEACETYLASE"/>
    <property type="match status" value="1"/>
</dbReference>
<evidence type="ECO:0000256" key="2">
    <source>
        <dbReference type="ARBA" id="ARBA00006247"/>
    </source>
</evidence>
<dbReference type="PANTHER" id="PTHR43808:SF8">
    <property type="entry name" value="PEPTIDASE M20 DIMERISATION DOMAIN-CONTAINING PROTEIN"/>
    <property type="match status" value="1"/>
</dbReference>
<dbReference type="Gene3D" id="3.30.70.360">
    <property type="match status" value="1"/>
</dbReference>
<dbReference type="PROSITE" id="PS00759">
    <property type="entry name" value="ARGE_DAPE_CPG2_2"/>
    <property type="match status" value="1"/>
</dbReference>
<keyword evidence="3" id="KW-0479">Metal-binding</keyword>
<dbReference type="InterPro" id="IPR011650">
    <property type="entry name" value="Peptidase_M20_dimer"/>
</dbReference>
<proteinExistence type="inferred from homology"/>
<dbReference type="SUPFAM" id="SSF55031">
    <property type="entry name" value="Bacterial exopeptidase dimerisation domain"/>
    <property type="match status" value="1"/>
</dbReference>
<dbReference type="PROSITE" id="PS00758">
    <property type="entry name" value="ARGE_DAPE_CPG2_1"/>
    <property type="match status" value="1"/>
</dbReference>
<gene>
    <name evidence="7" type="ORF">GFD25_00350</name>
</gene>
<dbReference type="Pfam" id="PF01546">
    <property type="entry name" value="Peptidase_M20"/>
    <property type="match status" value="1"/>
</dbReference>
<dbReference type="InterPro" id="IPR002933">
    <property type="entry name" value="Peptidase_M20"/>
</dbReference>
<dbReference type="InterPro" id="IPR036264">
    <property type="entry name" value="Bact_exopeptidase_dim_dom"/>
</dbReference>
<dbReference type="SUPFAM" id="SSF53187">
    <property type="entry name" value="Zn-dependent exopeptidases"/>
    <property type="match status" value="1"/>
</dbReference>
<evidence type="ECO:0000256" key="1">
    <source>
        <dbReference type="ARBA" id="ARBA00001947"/>
    </source>
</evidence>
<dbReference type="AlphaFoldDB" id="A0A6N9Z1H8"/>
<dbReference type="GO" id="GO:0046872">
    <property type="term" value="F:metal ion binding"/>
    <property type="evidence" value="ECO:0007669"/>
    <property type="project" value="UniProtKB-KW"/>
</dbReference>
<dbReference type="Gene3D" id="3.40.630.10">
    <property type="entry name" value="Zn peptidases"/>
    <property type="match status" value="1"/>
</dbReference>
<accession>A0A6N9Z1H8</accession>
<reference evidence="7 8" key="1">
    <citation type="submission" date="2019-10" db="EMBL/GenBank/DDBJ databases">
        <title>Bifidobacterium from non-human primates.</title>
        <authorList>
            <person name="Modesto M."/>
        </authorList>
    </citation>
    <scope>NUCLEOTIDE SEQUENCE [LARGE SCALE GENOMIC DNA]</scope>
    <source>
        <strain evidence="7 8">TRE17</strain>
    </source>
</reference>
<dbReference type="GO" id="GO:0016787">
    <property type="term" value="F:hydrolase activity"/>
    <property type="evidence" value="ECO:0007669"/>
    <property type="project" value="UniProtKB-KW"/>
</dbReference>
<dbReference type="EMBL" id="WHZW01000001">
    <property type="protein sequence ID" value="NEG88477.1"/>
    <property type="molecule type" value="Genomic_DNA"/>
</dbReference>
<evidence type="ECO:0000256" key="4">
    <source>
        <dbReference type="ARBA" id="ARBA00022801"/>
    </source>
</evidence>
<dbReference type="InterPro" id="IPR001261">
    <property type="entry name" value="ArgE/DapE_CS"/>
</dbReference>
<feature type="domain" description="Peptidase M20 dimerisation" evidence="6">
    <location>
        <begin position="243"/>
        <end position="376"/>
    </location>
</feature>
<dbReference type="Gene3D" id="1.10.150.900">
    <property type="match status" value="1"/>
</dbReference>
<evidence type="ECO:0000313" key="7">
    <source>
        <dbReference type="EMBL" id="NEG88477.1"/>
    </source>
</evidence>
<dbReference type="Pfam" id="PF07687">
    <property type="entry name" value="M20_dimer"/>
    <property type="match status" value="1"/>
</dbReference>
<keyword evidence="8" id="KW-1185">Reference proteome</keyword>
<organism evidence="7 8">
    <name type="scientific">Bifidobacterium aerophilum</name>
    <dbReference type="NCBI Taxonomy" id="1798155"/>
    <lineage>
        <taxon>Bacteria</taxon>
        <taxon>Bacillati</taxon>
        <taxon>Actinomycetota</taxon>
        <taxon>Actinomycetes</taxon>
        <taxon>Bifidobacteriales</taxon>
        <taxon>Bifidobacteriaceae</taxon>
        <taxon>Bifidobacterium</taxon>
    </lineage>
</organism>
<dbReference type="InterPro" id="IPR050072">
    <property type="entry name" value="Peptidase_M20A"/>
</dbReference>
<evidence type="ECO:0000256" key="5">
    <source>
        <dbReference type="ARBA" id="ARBA00022833"/>
    </source>
</evidence>
<comment type="caution">
    <text evidence="7">The sequence shown here is derived from an EMBL/GenBank/DDBJ whole genome shotgun (WGS) entry which is preliminary data.</text>
</comment>
<dbReference type="NCBIfam" id="NF005913">
    <property type="entry name" value="PRK07906.1"/>
    <property type="match status" value="1"/>
</dbReference>
<dbReference type="Proteomes" id="UP000469194">
    <property type="component" value="Unassembled WGS sequence"/>
</dbReference>
<evidence type="ECO:0000256" key="3">
    <source>
        <dbReference type="ARBA" id="ARBA00022723"/>
    </source>
</evidence>
<name>A0A6N9Z1H8_9BIFI</name>
<evidence type="ECO:0000313" key="8">
    <source>
        <dbReference type="Proteomes" id="UP000469194"/>
    </source>
</evidence>
<comment type="cofactor">
    <cofactor evidence="1">
        <name>Zn(2+)</name>
        <dbReference type="ChEBI" id="CHEBI:29105"/>
    </cofactor>
</comment>
<evidence type="ECO:0000259" key="6">
    <source>
        <dbReference type="Pfam" id="PF07687"/>
    </source>
</evidence>
<protein>
    <submittedName>
        <fullName evidence="7">M20/M25/M40 family metallo-hydrolase</fullName>
    </submittedName>
</protein>
<keyword evidence="5" id="KW-0862">Zinc</keyword>
<keyword evidence="4 7" id="KW-0378">Hydrolase</keyword>
<comment type="similarity">
    <text evidence="2">Belongs to the peptidase M20A family.</text>
</comment>
<sequence length="494" mass="52784">MQSTSTPCRGCAADIQGDFPFRSSGGTIVTNTTDATIADAAGATAAGITEAQAEAVELTRRLIRFDTRNNGDGTCNERPAAEWAAERLREVGIEPTLSESAPNRAILVADIPGADPSLPTLLIHGHLDTVPANPDDWSVDPLAGVVQPDEDGIECVWGRGAVDMKNMVAMSLAAIRSLVRRGVTPRRNVRFVLLPDEEAGGHLGSDWVAEHRPDIFANIGFVISETGGFSDYVDGRRVYYVQVGEKGVQWFRLDARGTQSHGSQINHDNAVVRVAKAATRIADYRWSADLNPVTRALLGGLDRIVNKRDGEVADGDLYSDGNVRKLIDAAGATKPWIASSLSNTFNVSSIDAGSTVNIVPAKASALVDGRALPGREDVVFGKLKELAGDGIDISPIHRSNGYLIDPNGELFTGITRVLRELDPDAVVLPFLSSGGTDSKAVVQLNPGAQSCGFIPLLVPQGFSYIAQFHGIDERVPVQALHFGEQALERFIATF</sequence>